<dbReference type="CDD" id="cd00192">
    <property type="entry name" value="PTKc"/>
    <property type="match status" value="1"/>
</dbReference>
<dbReference type="InterPro" id="IPR011009">
    <property type="entry name" value="Kinase-like_dom_sf"/>
</dbReference>
<keyword evidence="14" id="KW-0675">Receptor</keyword>
<feature type="binding site" evidence="10">
    <location>
        <position position="561"/>
    </location>
    <ligand>
        <name>ATP</name>
        <dbReference type="ChEBI" id="CHEBI:30616"/>
    </ligand>
</feature>
<dbReference type="GO" id="GO:0004714">
    <property type="term" value="F:transmembrane receptor protein tyrosine kinase activity"/>
    <property type="evidence" value="ECO:0007669"/>
    <property type="project" value="UniProtKB-EC"/>
</dbReference>
<dbReference type="PROSITE" id="PS50011">
    <property type="entry name" value="PROTEIN_KINASE_DOM"/>
    <property type="match status" value="1"/>
</dbReference>
<dbReference type="GO" id="GO:0012505">
    <property type="term" value="C:endomembrane system"/>
    <property type="evidence" value="ECO:0007669"/>
    <property type="project" value="UniProtKB-SubCell"/>
</dbReference>
<gene>
    <name evidence="14" type="ORF">BV898_08554</name>
</gene>
<dbReference type="Gene3D" id="2.60.120.200">
    <property type="match status" value="1"/>
</dbReference>
<dbReference type="InterPro" id="IPR000719">
    <property type="entry name" value="Prot_kinase_dom"/>
</dbReference>
<evidence type="ECO:0000256" key="9">
    <source>
        <dbReference type="ARBA" id="ARBA00051243"/>
    </source>
</evidence>
<dbReference type="SUPFAM" id="SSF49899">
    <property type="entry name" value="Concanavalin A-like lectins/glucanases"/>
    <property type="match status" value="1"/>
</dbReference>
<evidence type="ECO:0000256" key="10">
    <source>
        <dbReference type="PROSITE-ProRule" id="PRU10141"/>
    </source>
</evidence>
<dbReference type="InterPro" id="IPR020635">
    <property type="entry name" value="Tyr_kinase_cat_dom"/>
</dbReference>
<dbReference type="GO" id="GO:0030182">
    <property type="term" value="P:neuron differentiation"/>
    <property type="evidence" value="ECO:0007669"/>
    <property type="project" value="UniProtKB-ARBA"/>
</dbReference>
<evidence type="ECO:0000256" key="7">
    <source>
        <dbReference type="ARBA" id="ARBA00023136"/>
    </source>
</evidence>
<dbReference type="GO" id="GO:0005886">
    <property type="term" value="C:plasma membrane"/>
    <property type="evidence" value="ECO:0007669"/>
    <property type="project" value="TreeGrafter"/>
</dbReference>
<dbReference type="InterPro" id="IPR001245">
    <property type="entry name" value="Ser-Thr/Tyr_kinase_cat_dom"/>
</dbReference>
<accession>A0A1W0WQ30</accession>
<dbReference type="SMART" id="SM00219">
    <property type="entry name" value="TyrKc"/>
    <property type="match status" value="1"/>
</dbReference>
<evidence type="ECO:0000259" key="13">
    <source>
        <dbReference type="PROSITE" id="PS51762"/>
    </source>
</evidence>
<evidence type="ECO:0000313" key="15">
    <source>
        <dbReference type="Proteomes" id="UP000192578"/>
    </source>
</evidence>
<dbReference type="InterPro" id="IPR013320">
    <property type="entry name" value="ConA-like_dom_sf"/>
</dbReference>
<evidence type="ECO:0000313" key="14">
    <source>
        <dbReference type="EMBL" id="OQV17304.1"/>
    </source>
</evidence>
<dbReference type="PROSITE" id="PS00109">
    <property type="entry name" value="PROTEIN_KINASE_TYR"/>
    <property type="match status" value="1"/>
</dbReference>
<feature type="region of interest" description="Disordered" evidence="11">
    <location>
        <begin position="872"/>
        <end position="895"/>
    </location>
</feature>
<keyword evidence="5" id="KW-0418">Kinase</keyword>
<dbReference type="PANTHER" id="PTHR24416">
    <property type="entry name" value="TYROSINE-PROTEIN KINASE RECEPTOR"/>
    <property type="match status" value="1"/>
</dbReference>
<dbReference type="InterPro" id="IPR050122">
    <property type="entry name" value="RTK"/>
</dbReference>
<dbReference type="SUPFAM" id="SSF56112">
    <property type="entry name" value="Protein kinase-like (PK-like)"/>
    <property type="match status" value="1"/>
</dbReference>
<dbReference type="Pfam" id="PF07714">
    <property type="entry name" value="PK_Tyr_Ser-Thr"/>
    <property type="match status" value="1"/>
</dbReference>
<comment type="catalytic activity">
    <reaction evidence="9">
        <text>L-tyrosyl-[protein] + ATP = O-phospho-L-tyrosyl-[protein] + ADP + H(+)</text>
        <dbReference type="Rhea" id="RHEA:10596"/>
        <dbReference type="Rhea" id="RHEA-COMP:10136"/>
        <dbReference type="Rhea" id="RHEA-COMP:20101"/>
        <dbReference type="ChEBI" id="CHEBI:15378"/>
        <dbReference type="ChEBI" id="CHEBI:30616"/>
        <dbReference type="ChEBI" id="CHEBI:46858"/>
        <dbReference type="ChEBI" id="CHEBI:61978"/>
        <dbReference type="ChEBI" id="CHEBI:456216"/>
        <dbReference type="EC" id="2.7.10.1"/>
    </reaction>
</comment>
<dbReference type="InterPro" id="IPR000757">
    <property type="entry name" value="Beta-glucanase-like"/>
</dbReference>
<sequence>MIVSDLINDLPFWQTPLTCINVLLIPMSCLLVASYSADTNVVFRDDFNGQEVDYSAWTVHRPFEQNWFTLKHNRLDVDSRRRRKNFLGYTTGNVRVETAVNFTMGSTRWFGQIQAGHALSVALVFSHPYKRCQSDCRWTVEPQLQVRPVIGPFANVSRLIIGFGNEYKETLQSREFSASSNLSIVCHMNARLAFRMTPSQHGLNVTAFIEEYAFSTVDHVVVSGTDYLVTRPRHAANGTDIVQGSDYLFLMPGMQGRKPPNRIAVKPARPLERDFLDGYLNLTNWISASPLLSNNESGNLFNVSIGGGLLRISGDRAPVEDMYIEEIYVHSALKFNFTYGNVTWRTRMPQGKGVFTNLALMQMDCNSTSQCADELKSEGFAFSRRRNVAQVYSVSPWNNTVFVGYEKEMDYVFQKDLFSDFHLFTLKWRPDCLVWYLDGEELRREERLKEVPDGPMTIVMQISFSPEGRLMRYETDFLTDYIEVTQEPQDRSRTAYTTGGAVTGALALGLTVTFVILYLEAINFLQSVSDTRVLGRGQFAIVYQGTLFPGNKSESTVVAVKEAIDRAENIADLEKRLFEEVRQFSEVGRHMNVVHFLGLVKVPGSVPLLVFELCSDGSLESYLRRHQRTEFYNHVSEDGVLLPYDKQTAATLWADNRSIKTRDKSAKGQRNVQTDFLLSTADLLSFAYQVSRGMEYLAARAIIHRDLAARNVLVAQRTVVKISDFGMARQGLSVYIPFNKHVKVPLRWMPPESISSLTFTQKSDVWSYGVLLWEMFSLGAVPYNNLDACVMESPSAFGDWLQKGNRLGKPEFSPAIMFEMMGRCWRLDDRERPSFNELTDETAALLLLGSADTSAKLEETYRLFEDHNKGVAHRGLSESPSIDSATTTDRDSTES</sequence>
<keyword evidence="8" id="KW-0829">Tyrosine-protein kinase</keyword>
<reference evidence="15" key="1">
    <citation type="submission" date="2017-01" db="EMBL/GenBank/DDBJ databases">
        <title>Comparative genomics of anhydrobiosis in the tardigrade Hypsibius dujardini.</title>
        <authorList>
            <person name="Yoshida Y."/>
            <person name="Koutsovoulos G."/>
            <person name="Laetsch D."/>
            <person name="Stevens L."/>
            <person name="Kumar S."/>
            <person name="Horikawa D."/>
            <person name="Ishino K."/>
            <person name="Komine S."/>
            <person name="Tomita M."/>
            <person name="Blaxter M."/>
            <person name="Arakawa K."/>
        </authorList>
    </citation>
    <scope>NUCLEOTIDE SEQUENCE [LARGE SCALE GENOMIC DNA]</scope>
    <source>
        <strain evidence="15">Z151</strain>
    </source>
</reference>
<dbReference type="GO" id="GO:0050793">
    <property type="term" value="P:regulation of developmental process"/>
    <property type="evidence" value="ECO:0007669"/>
    <property type="project" value="UniProtKB-ARBA"/>
</dbReference>
<feature type="domain" description="Protein kinase" evidence="12">
    <location>
        <begin position="528"/>
        <end position="846"/>
    </location>
</feature>
<evidence type="ECO:0000256" key="2">
    <source>
        <dbReference type="ARBA" id="ARBA00004308"/>
    </source>
</evidence>
<dbReference type="PROSITE" id="PS51762">
    <property type="entry name" value="GH16_2"/>
    <property type="match status" value="1"/>
</dbReference>
<dbReference type="GO" id="GO:0048468">
    <property type="term" value="P:cell development"/>
    <property type="evidence" value="ECO:0007669"/>
    <property type="project" value="UniProtKB-ARBA"/>
</dbReference>
<protein>
    <submittedName>
        <fullName evidence="14">Mast/stem cell growth factor receptor kita</fullName>
    </submittedName>
</protein>
<dbReference type="CDD" id="cd00413">
    <property type="entry name" value="Glyco_hydrolase_16"/>
    <property type="match status" value="1"/>
</dbReference>
<feature type="domain" description="GH16" evidence="13">
    <location>
        <begin position="252"/>
        <end position="490"/>
    </location>
</feature>
<dbReference type="InterPro" id="IPR008266">
    <property type="entry name" value="Tyr_kinase_AS"/>
</dbReference>
<dbReference type="GO" id="GO:0051130">
    <property type="term" value="P:positive regulation of cellular component organization"/>
    <property type="evidence" value="ECO:0007669"/>
    <property type="project" value="UniProtKB-ARBA"/>
</dbReference>
<dbReference type="Proteomes" id="UP000192578">
    <property type="component" value="Unassembled WGS sequence"/>
</dbReference>
<dbReference type="PANTHER" id="PTHR24416:SF600">
    <property type="entry name" value="PDGF- AND VEGF-RECEPTOR RELATED, ISOFORM J"/>
    <property type="match status" value="1"/>
</dbReference>
<evidence type="ECO:0000256" key="6">
    <source>
        <dbReference type="ARBA" id="ARBA00022840"/>
    </source>
</evidence>
<dbReference type="GO" id="GO:0005975">
    <property type="term" value="P:carbohydrate metabolic process"/>
    <property type="evidence" value="ECO:0007669"/>
    <property type="project" value="InterPro"/>
</dbReference>
<comment type="subcellular location">
    <subcellularLocation>
        <location evidence="2">Endomembrane system</location>
    </subcellularLocation>
    <subcellularLocation>
        <location evidence="1">Membrane</location>
        <topology evidence="1">Single-pass membrane protein</topology>
    </subcellularLocation>
</comment>
<keyword evidence="4 10" id="KW-0547">Nucleotide-binding</keyword>
<evidence type="ECO:0000256" key="5">
    <source>
        <dbReference type="ARBA" id="ARBA00022777"/>
    </source>
</evidence>
<dbReference type="GO" id="GO:0005524">
    <property type="term" value="F:ATP binding"/>
    <property type="evidence" value="ECO:0007669"/>
    <property type="project" value="UniProtKB-UniRule"/>
</dbReference>
<dbReference type="FunFam" id="1.10.510.10:FF:001512">
    <property type="entry name" value="Receptor tyrosine-protein kinase erbB-2"/>
    <property type="match status" value="1"/>
</dbReference>
<keyword evidence="3" id="KW-0808">Transferase</keyword>
<comment type="caution">
    <text evidence="14">The sequence shown here is derived from an EMBL/GenBank/DDBJ whole genome shotgun (WGS) entry which is preliminary data.</text>
</comment>
<feature type="compositionally biased region" description="Polar residues" evidence="11">
    <location>
        <begin position="878"/>
        <end position="887"/>
    </location>
</feature>
<dbReference type="InterPro" id="IPR017441">
    <property type="entry name" value="Protein_kinase_ATP_BS"/>
</dbReference>
<proteinExistence type="predicted"/>
<evidence type="ECO:0000259" key="12">
    <source>
        <dbReference type="PROSITE" id="PS50011"/>
    </source>
</evidence>
<dbReference type="Pfam" id="PF00722">
    <property type="entry name" value="Glyco_hydro_16"/>
    <property type="match status" value="1"/>
</dbReference>
<keyword evidence="7" id="KW-0472">Membrane</keyword>
<dbReference type="OrthoDB" id="3256376at2759"/>
<evidence type="ECO:0000256" key="8">
    <source>
        <dbReference type="ARBA" id="ARBA00023137"/>
    </source>
</evidence>
<keyword evidence="6 10" id="KW-0067">ATP-binding</keyword>
<evidence type="ECO:0000256" key="11">
    <source>
        <dbReference type="SAM" id="MobiDB-lite"/>
    </source>
</evidence>
<dbReference type="PROSITE" id="PS00107">
    <property type="entry name" value="PROTEIN_KINASE_ATP"/>
    <property type="match status" value="1"/>
</dbReference>
<organism evidence="14 15">
    <name type="scientific">Hypsibius exemplaris</name>
    <name type="common">Freshwater tardigrade</name>
    <dbReference type="NCBI Taxonomy" id="2072580"/>
    <lineage>
        <taxon>Eukaryota</taxon>
        <taxon>Metazoa</taxon>
        <taxon>Ecdysozoa</taxon>
        <taxon>Tardigrada</taxon>
        <taxon>Eutardigrada</taxon>
        <taxon>Parachela</taxon>
        <taxon>Hypsibioidea</taxon>
        <taxon>Hypsibiidae</taxon>
        <taxon>Hypsibius</taxon>
    </lineage>
</organism>
<dbReference type="AlphaFoldDB" id="A0A1W0WQ30"/>
<name>A0A1W0WQ30_HYPEX</name>
<evidence type="ECO:0000256" key="3">
    <source>
        <dbReference type="ARBA" id="ARBA00022679"/>
    </source>
</evidence>
<evidence type="ECO:0000256" key="4">
    <source>
        <dbReference type="ARBA" id="ARBA00022741"/>
    </source>
</evidence>
<dbReference type="GO" id="GO:0007169">
    <property type="term" value="P:cell surface receptor protein tyrosine kinase signaling pathway"/>
    <property type="evidence" value="ECO:0007669"/>
    <property type="project" value="TreeGrafter"/>
</dbReference>
<dbReference type="EMBL" id="MTYJ01000062">
    <property type="protein sequence ID" value="OQV17304.1"/>
    <property type="molecule type" value="Genomic_DNA"/>
</dbReference>
<evidence type="ECO:0000256" key="1">
    <source>
        <dbReference type="ARBA" id="ARBA00004167"/>
    </source>
</evidence>
<keyword evidence="15" id="KW-1185">Reference proteome</keyword>
<dbReference type="GO" id="GO:0004553">
    <property type="term" value="F:hydrolase activity, hydrolyzing O-glycosyl compounds"/>
    <property type="evidence" value="ECO:0007669"/>
    <property type="project" value="InterPro"/>
</dbReference>
<dbReference type="Gene3D" id="1.10.510.10">
    <property type="entry name" value="Transferase(Phosphotransferase) domain 1"/>
    <property type="match status" value="2"/>
</dbReference>
<dbReference type="GO" id="GO:0043235">
    <property type="term" value="C:receptor complex"/>
    <property type="evidence" value="ECO:0007669"/>
    <property type="project" value="TreeGrafter"/>
</dbReference>